<dbReference type="AlphaFoldDB" id="A0A063Y547"/>
<dbReference type="GO" id="GO:0030170">
    <property type="term" value="F:pyridoxal phosphate binding"/>
    <property type="evidence" value="ECO:0007669"/>
    <property type="project" value="InterPro"/>
</dbReference>
<dbReference type="PATRIC" id="fig|267850.7.peg.118"/>
<evidence type="ECO:0000313" key="7">
    <source>
        <dbReference type="Proteomes" id="UP000027318"/>
    </source>
</evidence>
<dbReference type="PROSITE" id="PS00600">
    <property type="entry name" value="AA_TRANSFER_CLASS_3"/>
    <property type="match status" value="1"/>
</dbReference>
<dbReference type="Gene3D" id="3.90.1150.10">
    <property type="entry name" value="Aspartate Aminotransferase, domain 1"/>
    <property type="match status" value="1"/>
</dbReference>
<dbReference type="EMBL" id="JMSZ01000001">
    <property type="protein sequence ID" value="KDE41438.1"/>
    <property type="molecule type" value="Genomic_DNA"/>
</dbReference>
<dbReference type="InterPro" id="IPR049704">
    <property type="entry name" value="Aminotrans_3_PPA_site"/>
</dbReference>
<sequence length="418" mass="45882">MTDHTALIERRQRLLGRSYRLFYQQPLYPVRGEGVWLYEADGRRYLDAYNNVVSVGHCHPRVVEAICRQASVLNTHTRYLHDGILEYAERLLALFPERLNNLTLTCSGSEANDLALRVAREVTGNRIALVTRWAYHGTTSSIAELSPALGVGVGDQVRLLDAPDSYRAPGQWLRQLRQQLDQLAAEGLRPAALMMDGLFSSDGVFSPPAAEIQQAVNWVRQAGGLYIADEVQSGFARTGEAFWGFSRYQVEPDLVTLGKPMGNGHPVAGMVARADLLDQFGARQRYFNTFGGNPVSCAAALAVLDVIETEHLQVNARIQGQRLQRRLSELASQHVVIGDIRGAGLFYGVELVQDRESLAPATDLASRVVNGMRDAGVLISATGPDANILKIRPPLVFSSEHVELLSDTLDQVLTGLGV</sequence>
<comment type="similarity">
    <text evidence="2 4">Belongs to the class-III pyridoxal-phosphate-dependent aminotransferase family.</text>
</comment>
<gene>
    <name evidence="6" type="ORF">ADINL_0118</name>
</gene>
<dbReference type="SUPFAM" id="SSF53383">
    <property type="entry name" value="PLP-dependent transferases"/>
    <property type="match status" value="1"/>
</dbReference>
<dbReference type="InterPro" id="IPR015424">
    <property type="entry name" value="PyrdxlP-dep_Trfase"/>
</dbReference>
<dbReference type="Proteomes" id="UP000027318">
    <property type="component" value="Unassembled WGS sequence"/>
</dbReference>
<dbReference type="PROSITE" id="PS51340">
    <property type="entry name" value="MOSC"/>
    <property type="match status" value="1"/>
</dbReference>
<feature type="domain" description="MOSC" evidence="5">
    <location>
        <begin position="362"/>
        <end position="418"/>
    </location>
</feature>
<keyword evidence="3 4" id="KW-0663">Pyridoxal phosphate</keyword>
<dbReference type="GO" id="GO:0008483">
    <property type="term" value="F:transaminase activity"/>
    <property type="evidence" value="ECO:0007669"/>
    <property type="project" value="UniProtKB-KW"/>
</dbReference>
<proteinExistence type="inferred from homology"/>
<dbReference type="Gene3D" id="3.40.640.10">
    <property type="entry name" value="Type I PLP-dependent aspartate aminotransferase-like (Major domain)"/>
    <property type="match status" value="1"/>
</dbReference>
<organism evidence="6 7">
    <name type="scientific">Nitrincola lacisaponensis</name>
    <dbReference type="NCBI Taxonomy" id="267850"/>
    <lineage>
        <taxon>Bacteria</taxon>
        <taxon>Pseudomonadati</taxon>
        <taxon>Pseudomonadota</taxon>
        <taxon>Gammaproteobacteria</taxon>
        <taxon>Oceanospirillales</taxon>
        <taxon>Oceanospirillaceae</taxon>
        <taxon>Nitrincola</taxon>
    </lineage>
</organism>
<dbReference type="InterPro" id="IPR015422">
    <property type="entry name" value="PyrdxlP-dep_Trfase_small"/>
</dbReference>
<dbReference type="RefSeq" id="WP_036542461.1">
    <property type="nucleotide sequence ID" value="NZ_JMSZ01000001.1"/>
</dbReference>
<dbReference type="GO" id="GO:0030151">
    <property type="term" value="F:molybdenum ion binding"/>
    <property type="evidence" value="ECO:0007669"/>
    <property type="project" value="InterPro"/>
</dbReference>
<keyword evidence="6" id="KW-0032">Aminotransferase</keyword>
<evidence type="ECO:0000256" key="4">
    <source>
        <dbReference type="RuleBase" id="RU003560"/>
    </source>
</evidence>
<evidence type="ECO:0000259" key="5">
    <source>
        <dbReference type="PROSITE" id="PS51340"/>
    </source>
</evidence>
<dbReference type="PIRSF" id="PIRSF000521">
    <property type="entry name" value="Transaminase_4ab_Lys_Orn"/>
    <property type="match status" value="1"/>
</dbReference>
<protein>
    <submittedName>
        <fullName evidence="6">Putative aminotransferase</fullName>
    </submittedName>
</protein>
<dbReference type="STRING" id="267850.ADINL_0118"/>
<dbReference type="InterPro" id="IPR005302">
    <property type="entry name" value="MoCF_Sase_C"/>
</dbReference>
<evidence type="ECO:0000256" key="2">
    <source>
        <dbReference type="ARBA" id="ARBA00008954"/>
    </source>
</evidence>
<accession>A0A063Y547</accession>
<comment type="caution">
    <text evidence="6">The sequence shown here is derived from an EMBL/GenBank/DDBJ whole genome shotgun (WGS) entry which is preliminary data.</text>
</comment>
<dbReference type="CDD" id="cd00610">
    <property type="entry name" value="OAT_like"/>
    <property type="match status" value="1"/>
</dbReference>
<dbReference type="OrthoDB" id="9801052at2"/>
<evidence type="ECO:0000256" key="3">
    <source>
        <dbReference type="ARBA" id="ARBA00022898"/>
    </source>
</evidence>
<dbReference type="PANTHER" id="PTHR45688">
    <property type="match status" value="1"/>
</dbReference>
<dbReference type="PANTHER" id="PTHR45688:SF13">
    <property type="entry name" value="ALANINE--GLYOXYLATE AMINOTRANSFERASE 2-LIKE"/>
    <property type="match status" value="1"/>
</dbReference>
<evidence type="ECO:0000313" key="6">
    <source>
        <dbReference type="EMBL" id="KDE41438.1"/>
    </source>
</evidence>
<keyword evidence="7" id="KW-1185">Reference proteome</keyword>
<dbReference type="Pfam" id="PF00202">
    <property type="entry name" value="Aminotran_3"/>
    <property type="match status" value="1"/>
</dbReference>
<reference evidence="6 7" key="1">
    <citation type="journal article" date="2005" name="Int. J. Syst. Evol. Microbiol.">
        <title>Nitrincola lacisaponensis gen. nov., sp. nov., a novel alkaliphilic bacterium isolated from an alkaline, saline lake.</title>
        <authorList>
            <person name="Dimitriu P.A."/>
            <person name="Shukla S.K."/>
            <person name="Conradt J."/>
            <person name="Marquez M.C."/>
            <person name="Ventosa A."/>
            <person name="Maglia A."/>
            <person name="Peyton B.M."/>
            <person name="Pinkart H.C."/>
            <person name="Mormile M.R."/>
        </authorList>
    </citation>
    <scope>NUCLEOTIDE SEQUENCE [LARGE SCALE GENOMIC DNA]</scope>
    <source>
        <strain evidence="6 7">4CA</strain>
    </source>
</reference>
<evidence type="ECO:0000256" key="1">
    <source>
        <dbReference type="ARBA" id="ARBA00001933"/>
    </source>
</evidence>
<comment type="cofactor">
    <cofactor evidence="1">
        <name>pyridoxal 5'-phosphate</name>
        <dbReference type="ChEBI" id="CHEBI:597326"/>
    </cofactor>
</comment>
<keyword evidence="6" id="KW-0808">Transferase</keyword>
<dbReference type="InterPro" id="IPR005814">
    <property type="entry name" value="Aminotrans_3"/>
</dbReference>
<dbReference type="InterPro" id="IPR015421">
    <property type="entry name" value="PyrdxlP-dep_Trfase_major"/>
</dbReference>
<name>A0A063Y547_9GAMM</name>